<dbReference type="GO" id="GO:0016491">
    <property type="term" value="F:oxidoreductase activity"/>
    <property type="evidence" value="ECO:0007669"/>
    <property type="project" value="InterPro"/>
</dbReference>
<organism evidence="4 5">
    <name type="scientific">Candidatus Desulfosporosinus infrequens</name>
    <dbReference type="NCBI Taxonomy" id="2043169"/>
    <lineage>
        <taxon>Bacteria</taxon>
        <taxon>Bacillati</taxon>
        <taxon>Bacillota</taxon>
        <taxon>Clostridia</taxon>
        <taxon>Eubacteriales</taxon>
        <taxon>Desulfitobacteriaceae</taxon>
        <taxon>Desulfosporosinus</taxon>
    </lineage>
</organism>
<evidence type="ECO:0000259" key="3">
    <source>
        <dbReference type="Pfam" id="PF03358"/>
    </source>
</evidence>
<name>A0A2U3KTE1_9FIRM</name>
<evidence type="ECO:0000256" key="1">
    <source>
        <dbReference type="ARBA" id="ARBA00022630"/>
    </source>
</evidence>
<dbReference type="SUPFAM" id="SSF52218">
    <property type="entry name" value="Flavoproteins"/>
    <property type="match status" value="1"/>
</dbReference>
<keyword evidence="1" id="KW-0285">Flavoprotein</keyword>
<dbReference type="Pfam" id="PF03358">
    <property type="entry name" value="FMN_red"/>
    <property type="match status" value="1"/>
</dbReference>
<dbReference type="InterPro" id="IPR029039">
    <property type="entry name" value="Flavoprotein-like_sf"/>
</dbReference>
<evidence type="ECO:0000313" key="5">
    <source>
        <dbReference type="Proteomes" id="UP000238916"/>
    </source>
</evidence>
<accession>A0A2U3KTE1</accession>
<dbReference type="Gene3D" id="3.40.50.360">
    <property type="match status" value="1"/>
</dbReference>
<proteinExistence type="predicted"/>
<dbReference type="InterPro" id="IPR051796">
    <property type="entry name" value="ISF_SsuE-like"/>
</dbReference>
<gene>
    <name evidence="4" type="ORF">SBF1_2680016</name>
</gene>
<dbReference type="Proteomes" id="UP000238916">
    <property type="component" value="Unassembled WGS sequence"/>
</dbReference>
<dbReference type="OrthoDB" id="6398207at2"/>
<dbReference type="AlphaFoldDB" id="A0A2U3KTE1"/>
<sequence>MKVVAFNGSPRVNGNTSQSLKIVLAELEKEGIETEIVQLGGRKVFGCLACGKCRENKNNRCARTDDEMNTFIQKMEEADGIIIGSPTYFSNVSTEVKALIDRCGFVAKSNGGAMYRGKVGASVVPVRRAGSTFTYSAINFFFGIAEMIICSSNYWNMTLSLNPGDVQKDTEGIQTFQILGKNMAKLLKQVNG</sequence>
<dbReference type="InterPro" id="IPR005025">
    <property type="entry name" value="FMN_Rdtase-like_dom"/>
</dbReference>
<dbReference type="PANTHER" id="PTHR43278:SF4">
    <property type="entry name" value="NAD(P)H-DEPENDENT FMN-CONTAINING OXIDOREDUCTASE YWQN-RELATED"/>
    <property type="match status" value="1"/>
</dbReference>
<keyword evidence="2" id="KW-0288">FMN</keyword>
<evidence type="ECO:0000313" key="4">
    <source>
        <dbReference type="EMBL" id="SPF42924.1"/>
    </source>
</evidence>
<evidence type="ECO:0000256" key="2">
    <source>
        <dbReference type="ARBA" id="ARBA00022643"/>
    </source>
</evidence>
<dbReference type="PANTHER" id="PTHR43278">
    <property type="entry name" value="NAD(P)H-DEPENDENT FMN-CONTAINING OXIDOREDUCTASE YWQN-RELATED"/>
    <property type="match status" value="1"/>
</dbReference>
<dbReference type="EMBL" id="OMOF01000188">
    <property type="protein sequence ID" value="SPF42924.1"/>
    <property type="molecule type" value="Genomic_DNA"/>
</dbReference>
<feature type="domain" description="NADPH-dependent FMN reductase-like" evidence="3">
    <location>
        <begin position="1"/>
        <end position="157"/>
    </location>
</feature>
<reference evidence="5" key="1">
    <citation type="submission" date="2018-02" db="EMBL/GenBank/DDBJ databases">
        <authorList>
            <person name="Hausmann B."/>
        </authorList>
    </citation>
    <scope>NUCLEOTIDE SEQUENCE [LARGE SCALE GENOMIC DNA]</scope>
    <source>
        <strain evidence="5">Peat soil MAG SbF1</strain>
    </source>
</reference>
<protein>
    <submittedName>
        <fullName evidence="4">NADPH-dependent FMN reductase family protein</fullName>
    </submittedName>
</protein>